<comment type="caution">
    <text evidence="2">The sequence shown here is derived from an EMBL/GenBank/DDBJ whole genome shotgun (WGS) entry which is preliminary data.</text>
</comment>
<dbReference type="EMBL" id="JAQIZT010000019">
    <property type="protein sequence ID" value="KAJ6951578.1"/>
    <property type="molecule type" value="Genomic_DNA"/>
</dbReference>
<gene>
    <name evidence="2" type="ORF">NC653_040888</name>
</gene>
<dbReference type="Proteomes" id="UP001164929">
    <property type="component" value="Chromosome 19"/>
</dbReference>
<dbReference type="AlphaFoldDB" id="A0AAD6PPA3"/>
<proteinExistence type="predicted"/>
<accession>A0AAD6PPA3</accession>
<name>A0AAD6PPA3_9ROSI</name>
<keyword evidence="1" id="KW-1133">Transmembrane helix</keyword>
<reference evidence="2" key="1">
    <citation type="journal article" date="2023" name="Mol. Ecol. Resour.">
        <title>Chromosome-level genome assembly of a triploid poplar Populus alba 'Berolinensis'.</title>
        <authorList>
            <person name="Chen S."/>
            <person name="Yu Y."/>
            <person name="Wang X."/>
            <person name="Wang S."/>
            <person name="Zhang T."/>
            <person name="Zhou Y."/>
            <person name="He R."/>
            <person name="Meng N."/>
            <person name="Wang Y."/>
            <person name="Liu W."/>
            <person name="Liu Z."/>
            <person name="Liu J."/>
            <person name="Guo Q."/>
            <person name="Huang H."/>
            <person name="Sederoff R.R."/>
            <person name="Wang G."/>
            <person name="Qu G."/>
            <person name="Chen S."/>
        </authorList>
    </citation>
    <scope>NUCLEOTIDE SEQUENCE</scope>
    <source>
        <strain evidence="2">SC-2020</strain>
    </source>
</reference>
<keyword evidence="3" id="KW-1185">Reference proteome</keyword>
<protein>
    <submittedName>
        <fullName evidence="2">Uncharacterized protein</fullName>
    </submittedName>
</protein>
<evidence type="ECO:0000313" key="2">
    <source>
        <dbReference type="EMBL" id="KAJ6951578.1"/>
    </source>
</evidence>
<organism evidence="2 3">
    <name type="scientific">Populus alba x Populus x berolinensis</name>
    <dbReference type="NCBI Taxonomy" id="444605"/>
    <lineage>
        <taxon>Eukaryota</taxon>
        <taxon>Viridiplantae</taxon>
        <taxon>Streptophyta</taxon>
        <taxon>Embryophyta</taxon>
        <taxon>Tracheophyta</taxon>
        <taxon>Spermatophyta</taxon>
        <taxon>Magnoliopsida</taxon>
        <taxon>eudicotyledons</taxon>
        <taxon>Gunneridae</taxon>
        <taxon>Pentapetalae</taxon>
        <taxon>rosids</taxon>
        <taxon>fabids</taxon>
        <taxon>Malpighiales</taxon>
        <taxon>Salicaceae</taxon>
        <taxon>Saliceae</taxon>
        <taxon>Populus</taxon>
    </lineage>
</organism>
<feature type="transmembrane region" description="Helical" evidence="1">
    <location>
        <begin position="87"/>
        <end position="107"/>
    </location>
</feature>
<evidence type="ECO:0000313" key="3">
    <source>
        <dbReference type="Proteomes" id="UP001164929"/>
    </source>
</evidence>
<keyword evidence="1" id="KW-0812">Transmembrane</keyword>
<evidence type="ECO:0000256" key="1">
    <source>
        <dbReference type="SAM" id="Phobius"/>
    </source>
</evidence>
<sequence>MLESQEITLFLHIKRWSKTPKKTDTSHVALSPLSVLVWSYAPSEDSSTRNHDKLSKKLSHLIPIQQDSSLPASPSPAHLLQSPSSSYFISILLFILDFLFWICSSLGRLPTRF</sequence>
<keyword evidence="1" id="KW-0472">Membrane</keyword>